<reference evidence="10" key="1">
    <citation type="submission" date="2022-08" db="EMBL/GenBank/DDBJ databases">
        <authorList>
            <person name="Kallberg Y."/>
            <person name="Tangrot J."/>
            <person name="Rosling A."/>
        </authorList>
    </citation>
    <scope>NUCLEOTIDE SEQUENCE</scope>
    <source>
        <strain evidence="10">Wild A</strain>
    </source>
</reference>
<comment type="caution">
    <text evidence="10">The sequence shown here is derived from an EMBL/GenBank/DDBJ whole genome shotgun (WGS) entry which is preliminary data.</text>
</comment>
<feature type="compositionally biased region" description="Pro residues" evidence="6">
    <location>
        <begin position="129"/>
        <end position="139"/>
    </location>
</feature>
<name>A0A9W4X0L5_9GLOM</name>
<evidence type="ECO:0000256" key="2">
    <source>
        <dbReference type="ARBA" id="ARBA00005975"/>
    </source>
</evidence>
<dbReference type="Pfam" id="PF10601">
    <property type="entry name" value="zf-LITAF-like"/>
    <property type="match status" value="1"/>
</dbReference>
<dbReference type="InterPro" id="IPR006629">
    <property type="entry name" value="LITAF"/>
</dbReference>
<evidence type="ECO:0000256" key="1">
    <source>
        <dbReference type="ARBA" id="ARBA00004170"/>
    </source>
</evidence>
<dbReference type="InterPro" id="IPR037519">
    <property type="entry name" value="LITAF_fam"/>
</dbReference>
<dbReference type="GO" id="GO:0005874">
    <property type="term" value="C:microtubule"/>
    <property type="evidence" value="ECO:0007669"/>
    <property type="project" value="InterPro"/>
</dbReference>
<feature type="domain" description="N-acetyltransferase" evidence="8">
    <location>
        <begin position="1"/>
        <end position="53"/>
    </location>
</feature>
<dbReference type="Proteomes" id="UP001153678">
    <property type="component" value="Unassembled WGS sequence"/>
</dbReference>
<dbReference type="PANTHER" id="PTHR23292">
    <property type="entry name" value="LIPOPOLYSACCHARIDE-INDUCED TUMOR NECROSIS FACTOR-ALPHA FACTOR"/>
    <property type="match status" value="1"/>
</dbReference>
<feature type="compositionally biased region" description="Polar residues" evidence="6">
    <location>
        <begin position="159"/>
        <end position="190"/>
    </location>
</feature>
<sequence length="295" mass="33351">MFEYMLKNEQIINPCKLAFDRPSDKFRSFLKKHYNLENFVQQPNNFVVFDEYGLPDIPTNLHLLNKTLTRRHSSEINLLSNEKTPPSGTYHRHTRSLTPNHHYYTSKRELISQQEHGKQSLYEQINQDAPPPPYTPPPEQAGGSSNTNTSVVTSEGVATEQTRLNSKPTQSYTVTKTYSPTPNLTYSPPTNRGVYQPPETVVLTAAVPLEALRTEPVVTTCPHCRQVVLSSVRFEIGGCTWLTSFALFFLGFGGGCCLIPFCITDMKDSYHSCPNCGKIMAKYSRLDGKVFRYRG</sequence>
<dbReference type="EMBL" id="CAMKVN010001706">
    <property type="protein sequence ID" value="CAI2177600.1"/>
    <property type="molecule type" value="Genomic_DNA"/>
</dbReference>
<evidence type="ECO:0000256" key="6">
    <source>
        <dbReference type="SAM" id="MobiDB-lite"/>
    </source>
</evidence>
<dbReference type="Gene3D" id="3.40.630.30">
    <property type="match status" value="1"/>
</dbReference>
<comment type="subcellular location">
    <subcellularLocation>
        <location evidence="1">Membrane</location>
        <topology evidence="1">Peripheral membrane protein</topology>
    </subcellularLocation>
</comment>
<dbReference type="GO" id="GO:0005634">
    <property type="term" value="C:nucleus"/>
    <property type="evidence" value="ECO:0007669"/>
    <property type="project" value="TreeGrafter"/>
</dbReference>
<feature type="transmembrane region" description="Helical" evidence="7">
    <location>
        <begin position="241"/>
        <end position="263"/>
    </location>
</feature>
<evidence type="ECO:0000256" key="5">
    <source>
        <dbReference type="ARBA" id="ARBA00023136"/>
    </source>
</evidence>
<feature type="domain" description="LITAF" evidence="9">
    <location>
        <begin position="201"/>
        <end position="285"/>
    </location>
</feature>
<feature type="region of interest" description="Disordered" evidence="6">
    <location>
        <begin position="76"/>
        <end position="101"/>
    </location>
</feature>
<feature type="region of interest" description="Disordered" evidence="6">
    <location>
        <begin position="125"/>
        <end position="192"/>
    </location>
</feature>
<evidence type="ECO:0000313" key="11">
    <source>
        <dbReference type="Proteomes" id="UP001153678"/>
    </source>
</evidence>
<keyword evidence="7" id="KW-1133">Transmembrane helix</keyword>
<dbReference type="GO" id="GO:0019799">
    <property type="term" value="F:tubulin N-acetyltransferase activity"/>
    <property type="evidence" value="ECO:0007669"/>
    <property type="project" value="InterPro"/>
</dbReference>
<dbReference type="PROSITE" id="PS51837">
    <property type="entry name" value="LITAF"/>
    <property type="match status" value="1"/>
</dbReference>
<gene>
    <name evidence="10" type="ORF">FWILDA_LOCUS8167</name>
</gene>
<dbReference type="PANTHER" id="PTHR23292:SF6">
    <property type="entry name" value="FI16602P1-RELATED"/>
    <property type="match status" value="1"/>
</dbReference>
<evidence type="ECO:0000256" key="3">
    <source>
        <dbReference type="ARBA" id="ARBA00022723"/>
    </source>
</evidence>
<dbReference type="GO" id="GO:0008270">
    <property type="term" value="F:zinc ion binding"/>
    <property type="evidence" value="ECO:0007669"/>
    <property type="project" value="TreeGrafter"/>
</dbReference>
<feature type="compositionally biased region" description="Polar residues" evidence="6">
    <location>
        <begin position="76"/>
        <end position="87"/>
    </location>
</feature>
<comment type="similarity">
    <text evidence="2">Belongs to the CDIP1/LITAF family.</text>
</comment>
<dbReference type="PROSITE" id="PS51730">
    <property type="entry name" value="GNAT_ATAT"/>
    <property type="match status" value="1"/>
</dbReference>
<evidence type="ECO:0000313" key="10">
    <source>
        <dbReference type="EMBL" id="CAI2177600.1"/>
    </source>
</evidence>
<organism evidence="10 11">
    <name type="scientific">Funneliformis geosporum</name>
    <dbReference type="NCBI Taxonomy" id="1117311"/>
    <lineage>
        <taxon>Eukaryota</taxon>
        <taxon>Fungi</taxon>
        <taxon>Fungi incertae sedis</taxon>
        <taxon>Mucoromycota</taxon>
        <taxon>Glomeromycotina</taxon>
        <taxon>Glomeromycetes</taxon>
        <taxon>Glomerales</taxon>
        <taxon>Glomeraceae</taxon>
        <taxon>Funneliformis</taxon>
    </lineage>
</organism>
<dbReference type="Pfam" id="PF05301">
    <property type="entry name" value="Acetyltransf_16"/>
    <property type="match status" value="1"/>
</dbReference>
<dbReference type="OrthoDB" id="5599753at2759"/>
<evidence type="ECO:0000256" key="4">
    <source>
        <dbReference type="ARBA" id="ARBA00022833"/>
    </source>
</evidence>
<dbReference type="InterPro" id="IPR007965">
    <property type="entry name" value="GNAT_ATAT"/>
</dbReference>
<evidence type="ECO:0000256" key="7">
    <source>
        <dbReference type="SAM" id="Phobius"/>
    </source>
</evidence>
<keyword evidence="3" id="KW-0479">Metal-binding</keyword>
<accession>A0A9W4X0L5</accession>
<keyword evidence="5 7" id="KW-0472">Membrane</keyword>
<dbReference type="AlphaFoldDB" id="A0A9W4X0L5"/>
<evidence type="ECO:0000259" key="8">
    <source>
        <dbReference type="PROSITE" id="PS51730"/>
    </source>
</evidence>
<dbReference type="SMART" id="SM00714">
    <property type="entry name" value="LITAF"/>
    <property type="match status" value="1"/>
</dbReference>
<proteinExistence type="inferred from homology"/>
<evidence type="ECO:0000259" key="9">
    <source>
        <dbReference type="PROSITE" id="PS51837"/>
    </source>
</evidence>
<protein>
    <submittedName>
        <fullName evidence="10">13203_t:CDS:1</fullName>
    </submittedName>
</protein>
<feature type="compositionally biased region" description="Low complexity" evidence="6">
    <location>
        <begin position="142"/>
        <end position="157"/>
    </location>
</feature>
<dbReference type="GO" id="GO:0098560">
    <property type="term" value="C:cytoplasmic side of late endosome membrane"/>
    <property type="evidence" value="ECO:0007669"/>
    <property type="project" value="TreeGrafter"/>
</dbReference>
<keyword evidence="4" id="KW-0862">Zinc</keyword>
<keyword evidence="11" id="KW-1185">Reference proteome</keyword>
<keyword evidence="7" id="KW-0812">Transmembrane</keyword>